<reference evidence="1 2" key="1">
    <citation type="submission" date="2021-01" db="EMBL/GenBank/DDBJ databases">
        <title>Genome public.</title>
        <authorList>
            <person name="Liu C."/>
            <person name="Sun Q."/>
        </authorList>
    </citation>
    <scope>NUCLEOTIDE SEQUENCE [LARGE SCALE GENOMIC DNA]</scope>
    <source>
        <strain evidence="1 2">YIM B02515</strain>
    </source>
</reference>
<accession>A0ABS1TCQ4</accession>
<sequence>MESFAVKKSYTTRPSAVRKLNALKAEHPDVNVLFNTIVDMAVFHYYNYIFDENGGFNIQEGKKVQKLRSYIF</sequence>
<proteinExistence type="predicted"/>
<dbReference type="Proteomes" id="UP000632377">
    <property type="component" value="Unassembled WGS sequence"/>
</dbReference>
<organism evidence="1 2">
    <name type="scientific">Clostridium rhizosphaerae</name>
    <dbReference type="NCBI Taxonomy" id="2803861"/>
    <lineage>
        <taxon>Bacteria</taxon>
        <taxon>Bacillati</taxon>
        <taxon>Bacillota</taxon>
        <taxon>Clostridia</taxon>
        <taxon>Eubacteriales</taxon>
        <taxon>Clostridiaceae</taxon>
        <taxon>Clostridium</taxon>
    </lineage>
</organism>
<evidence type="ECO:0000313" key="1">
    <source>
        <dbReference type="EMBL" id="MBL4937139.1"/>
    </source>
</evidence>
<evidence type="ECO:0000313" key="2">
    <source>
        <dbReference type="Proteomes" id="UP000632377"/>
    </source>
</evidence>
<gene>
    <name evidence="1" type="ORF">JK636_15420</name>
</gene>
<keyword evidence="2" id="KW-1185">Reference proteome</keyword>
<comment type="caution">
    <text evidence="1">The sequence shown here is derived from an EMBL/GenBank/DDBJ whole genome shotgun (WGS) entry which is preliminary data.</text>
</comment>
<protein>
    <submittedName>
        <fullName evidence="1">Uncharacterized protein</fullName>
    </submittedName>
</protein>
<name>A0ABS1TCQ4_9CLOT</name>
<dbReference type="EMBL" id="JAESWC010000012">
    <property type="protein sequence ID" value="MBL4937139.1"/>
    <property type="molecule type" value="Genomic_DNA"/>
</dbReference>